<feature type="domain" description="DUF427" evidence="2">
    <location>
        <begin position="36"/>
        <end position="128"/>
    </location>
</feature>
<comment type="caution">
    <text evidence="3">The sequence shown here is derived from an EMBL/GenBank/DDBJ whole genome shotgun (WGS) entry which is preliminary data.</text>
</comment>
<dbReference type="PANTHER" id="PTHR34310">
    <property type="entry name" value="DUF427 DOMAIN PROTEIN (AFU_ORTHOLOGUE AFUA_3G02220)"/>
    <property type="match status" value="1"/>
</dbReference>
<dbReference type="Gene3D" id="2.170.150.40">
    <property type="entry name" value="Domain of unknown function (DUF427)"/>
    <property type="match status" value="1"/>
</dbReference>
<evidence type="ECO:0000259" key="2">
    <source>
        <dbReference type="Pfam" id="PF04248"/>
    </source>
</evidence>
<feature type="region of interest" description="Disordered" evidence="1">
    <location>
        <begin position="1"/>
        <end position="25"/>
    </location>
</feature>
<dbReference type="EMBL" id="JACHBW010000014">
    <property type="protein sequence ID" value="MBB6104776.1"/>
    <property type="molecule type" value="Genomic_DNA"/>
</dbReference>
<reference evidence="3 4" key="1">
    <citation type="submission" date="2020-08" db="EMBL/GenBank/DDBJ databases">
        <title>Above-ground endophytic microbial communities from plants in different locations in the United States.</title>
        <authorList>
            <person name="Frank C."/>
        </authorList>
    </citation>
    <scope>NUCLEOTIDE SEQUENCE [LARGE SCALE GENOMIC DNA]</scope>
    <source>
        <strain evidence="3 4">WP4_2_2</strain>
    </source>
</reference>
<dbReference type="AlphaFoldDB" id="A0A7W9U0F6"/>
<gene>
    <name evidence="3" type="ORF">F4827_004641</name>
</gene>
<dbReference type="InterPro" id="IPR038694">
    <property type="entry name" value="DUF427_sf"/>
</dbReference>
<dbReference type="Proteomes" id="UP000571554">
    <property type="component" value="Unassembled WGS sequence"/>
</dbReference>
<organism evidence="3 4">
    <name type="scientific">Paraburkholderia bannensis</name>
    <dbReference type="NCBI Taxonomy" id="765414"/>
    <lineage>
        <taxon>Bacteria</taxon>
        <taxon>Pseudomonadati</taxon>
        <taxon>Pseudomonadota</taxon>
        <taxon>Betaproteobacteria</taxon>
        <taxon>Burkholderiales</taxon>
        <taxon>Burkholderiaceae</taxon>
        <taxon>Paraburkholderia</taxon>
    </lineage>
</organism>
<keyword evidence="4" id="KW-1185">Reference proteome</keyword>
<proteinExistence type="predicted"/>
<protein>
    <submittedName>
        <fullName evidence="3">Uncharacterized protein (DUF427 family)</fullName>
    </submittedName>
</protein>
<dbReference type="Pfam" id="PF04248">
    <property type="entry name" value="NTP_transf_9"/>
    <property type="match status" value="1"/>
</dbReference>
<dbReference type="InterPro" id="IPR007361">
    <property type="entry name" value="DUF427"/>
</dbReference>
<sequence>MTANAANASGTAKPTKAVKIPGPDHPITIERNPSRVVVKVAGKIVADTRRALTLREASYPGVIYIPREDADMALLARTDHSTYCPYKGDACYYSIAPGGERSINAIWTYEAPYDAVAQIKNHLAFYPDRVDSIEELPG</sequence>
<evidence type="ECO:0000313" key="3">
    <source>
        <dbReference type="EMBL" id="MBB6104776.1"/>
    </source>
</evidence>
<dbReference type="RefSeq" id="WP_183727598.1">
    <property type="nucleotide sequence ID" value="NZ_JACHBW010000014.1"/>
</dbReference>
<accession>A0A7W9U0F6</accession>
<name>A0A7W9U0F6_9BURK</name>
<evidence type="ECO:0000313" key="4">
    <source>
        <dbReference type="Proteomes" id="UP000571554"/>
    </source>
</evidence>
<evidence type="ECO:0000256" key="1">
    <source>
        <dbReference type="SAM" id="MobiDB-lite"/>
    </source>
</evidence>
<feature type="compositionally biased region" description="Polar residues" evidence="1">
    <location>
        <begin position="1"/>
        <end position="12"/>
    </location>
</feature>
<dbReference type="PANTHER" id="PTHR34310:SF9">
    <property type="entry name" value="BLR5716 PROTEIN"/>
    <property type="match status" value="1"/>
</dbReference>